<feature type="signal peptide" evidence="1">
    <location>
        <begin position="1"/>
        <end position="19"/>
    </location>
</feature>
<gene>
    <name evidence="2" type="ORF">FJ651_13330</name>
</gene>
<proteinExistence type="predicted"/>
<comment type="caution">
    <text evidence="2">The sequence shown here is derived from an EMBL/GenBank/DDBJ whole genome shotgun (WGS) entry which is preliminary data.</text>
</comment>
<dbReference type="EMBL" id="VHIQ01000007">
    <property type="protein sequence ID" value="TPV31801.1"/>
    <property type="molecule type" value="Genomic_DNA"/>
</dbReference>
<protein>
    <submittedName>
        <fullName evidence="2">Uncharacterized protein</fullName>
    </submittedName>
</protein>
<sequence>MKYLSLLLVALLMSCSYFEKNKLDTQTLVEEELQSINWSDVDVYPSFPNCEELSSSTDKKNCFQNTLINHINKNLSQHVLVVSETINDTVLLTLNCSSTGQLSIEHTQIKPETKAQLPTLDSIILSGFDSLPKLYPAIKRSQPVATQFTLPIVIKTD</sequence>
<accession>A0A506PCU9</accession>
<feature type="chain" id="PRO_5021359512" evidence="1">
    <location>
        <begin position="20"/>
        <end position="157"/>
    </location>
</feature>
<dbReference type="PROSITE" id="PS51257">
    <property type="entry name" value="PROKAR_LIPOPROTEIN"/>
    <property type="match status" value="1"/>
</dbReference>
<organism evidence="2 3">
    <name type="scientific">Paucihalobacter ruber</name>
    <dbReference type="NCBI Taxonomy" id="2567861"/>
    <lineage>
        <taxon>Bacteria</taxon>
        <taxon>Pseudomonadati</taxon>
        <taxon>Bacteroidota</taxon>
        <taxon>Flavobacteriia</taxon>
        <taxon>Flavobacteriales</taxon>
        <taxon>Flavobacteriaceae</taxon>
        <taxon>Paucihalobacter</taxon>
    </lineage>
</organism>
<keyword evidence="1" id="KW-0732">Signal</keyword>
<evidence type="ECO:0000256" key="1">
    <source>
        <dbReference type="SAM" id="SignalP"/>
    </source>
</evidence>
<dbReference type="RefSeq" id="WP_216746154.1">
    <property type="nucleotide sequence ID" value="NZ_VHIQ01000007.1"/>
</dbReference>
<evidence type="ECO:0000313" key="2">
    <source>
        <dbReference type="EMBL" id="TPV31801.1"/>
    </source>
</evidence>
<reference evidence="2 3" key="1">
    <citation type="submission" date="2019-06" db="EMBL/GenBank/DDBJ databases">
        <title>Flavobacteriaceae Paucihalobacterium erythroidium CWB-1, complete genome.</title>
        <authorList>
            <person name="Wu S."/>
        </authorList>
    </citation>
    <scope>NUCLEOTIDE SEQUENCE [LARGE SCALE GENOMIC DNA]</scope>
    <source>
        <strain evidence="2 3">CWB-1</strain>
    </source>
</reference>
<evidence type="ECO:0000313" key="3">
    <source>
        <dbReference type="Proteomes" id="UP000317332"/>
    </source>
</evidence>
<dbReference type="AlphaFoldDB" id="A0A506PCU9"/>
<dbReference type="Proteomes" id="UP000317332">
    <property type="component" value="Unassembled WGS sequence"/>
</dbReference>
<keyword evidence="3" id="KW-1185">Reference proteome</keyword>
<name>A0A506PCU9_9FLAO</name>